<evidence type="ECO:0000313" key="3">
    <source>
        <dbReference type="Proteomes" id="UP000237105"/>
    </source>
</evidence>
<evidence type="ECO:0000256" key="1">
    <source>
        <dbReference type="SAM" id="MobiDB-lite"/>
    </source>
</evidence>
<dbReference type="OrthoDB" id="10458876at2759"/>
<protein>
    <submittedName>
        <fullName evidence="2">Uncharacterized protein</fullName>
    </submittedName>
</protein>
<organism evidence="2 3">
    <name type="scientific">Parasponia andersonii</name>
    <name type="common">Sponia andersonii</name>
    <dbReference type="NCBI Taxonomy" id="3476"/>
    <lineage>
        <taxon>Eukaryota</taxon>
        <taxon>Viridiplantae</taxon>
        <taxon>Streptophyta</taxon>
        <taxon>Embryophyta</taxon>
        <taxon>Tracheophyta</taxon>
        <taxon>Spermatophyta</taxon>
        <taxon>Magnoliopsida</taxon>
        <taxon>eudicotyledons</taxon>
        <taxon>Gunneridae</taxon>
        <taxon>Pentapetalae</taxon>
        <taxon>rosids</taxon>
        <taxon>fabids</taxon>
        <taxon>Rosales</taxon>
        <taxon>Cannabaceae</taxon>
        <taxon>Parasponia</taxon>
    </lineage>
</organism>
<sequence>MQLANSISHFLDIITNDSRPDTHFSSRSVKAHSLDEHAPSSIRSDPTFTADAREDERMIPTGLQLATGQN</sequence>
<gene>
    <name evidence="2" type="ORF">PanWU01x14_296000</name>
</gene>
<comment type="caution">
    <text evidence="2">The sequence shown here is derived from an EMBL/GenBank/DDBJ whole genome shotgun (WGS) entry which is preliminary data.</text>
</comment>
<dbReference type="EMBL" id="JXTB01000435">
    <property type="protein sequence ID" value="PON40578.1"/>
    <property type="molecule type" value="Genomic_DNA"/>
</dbReference>
<name>A0A2P5AVP8_PARAD</name>
<reference evidence="3" key="1">
    <citation type="submission" date="2016-06" db="EMBL/GenBank/DDBJ databases">
        <title>Parallel loss of symbiosis genes in relatives of nitrogen-fixing non-legume Parasponia.</title>
        <authorList>
            <person name="Van Velzen R."/>
            <person name="Holmer R."/>
            <person name="Bu F."/>
            <person name="Rutten L."/>
            <person name="Van Zeijl A."/>
            <person name="Liu W."/>
            <person name="Santuari L."/>
            <person name="Cao Q."/>
            <person name="Sharma T."/>
            <person name="Shen D."/>
            <person name="Roswanjaya Y."/>
            <person name="Wardhani T."/>
            <person name="Kalhor M.S."/>
            <person name="Jansen J."/>
            <person name="Van den Hoogen J."/>
            <person name="Gungor B."/>
            <person name="Hartog M."/>
            <person name="Hontelez J."/>
            <person name="Verver J."/>
            <person name="Yang W.-C."/>
            <person name="Schijlen E."/>
            <person name="Repin R."/>
            <person name="Schilthuizen M."/>
            <person name="Schranz E."/>
            <person name="Heidstra R."/>
            <person name="Miyata K."/>
            <person name="Fedorova E."/>
            <person name="Kohlen W."/>
            <person name="Bisseling T."/>
            <person name="Smit S."/>
            <person name="Geurts R."/>
        </authorList>
    </citation>
    <scope>NUCLEOTIDE SEQUENCE [LARGE SCALE GENOMIC DNA]</scope>
    <source>
        <strain evidence="3">cv. WU1-14</strain>
    </source>
</reference>
<keyword evidence="3" id="KW-1185">Reference proteome</keyword>
<accession>A0A2P5AVP8</accession>
<feature type="region of interest" description="Disordered" evidence="1">
    <location>
        <begin position="18"/>
        <end position="70"/>
    </location>
</feature>
<evidence type="ECO:0000313" key="2">
    <source>
        <dbReference type="EMBL" id="PON40578.1"/>
    </source>
</evidence>
<dbReference type="AlphaFoldDB" id="A0A2P5AVP8"/>
<proteinExistence type="predicted"/>
<dbReference type="Proteomes" id="UP000237105">
    <property type="component" value="Unassembled WGS sequence"/>
</dbReference>